<evidence type="ECO:0000313" key="11">
    <source>
        <dbReference type="Proteomes" id="UP000228886"/>
    </source>
</evidence>
<dbReference type="SUPFAM" id="SSF51556">
    <property type="entry name" value="Metallo-dependent hydrolases"/>
    <property type="match status" value="1"/>
</dbReference>
<evidence type="ECO:0000256" key="5">
    <source>
        <dbReference type="ARBA" id="ARBA00022833"/>
    </source>
</evidence>
<feature type="binding site" evidence="7">
    <location>
        <position position="231"/>
    </location>
    <ligand>
        <name>Zn(2+)</name>
        <dbReference type="ChEBI" id="CHEBI:29105"/>
        <label>2</label>
    </ligand>
</feature>
<feature type="binding site" evidence="7">
    <location>
        <begin position="322"/>
        <end position="323"/>
    </location>
    <ligand>
        <name>substrate</name>
    </ligand>
</feature>
<dbReference type="GO" id="GO:0044205">
    <property type="term" value="P:'de novo' UMP biosynthetic process"/>
    <property type="evidence" value="ECO:0007669"/>
    <property type="project" value="UniProtKB-UniRule"/>
</dbReference>
<dbReference type="Gene3D" id="2.30.40.10">
    <property type="entry name" value="Urease, subunit C, domain 1"/>
    <property type="match status" value="1"/>
</dbReference>
<keyword evidence="3 7" id="KW-0479">Metal-binding</keyword>
<dbReference type="InterPro" id="IPR032466">
    <property type="entry name" value="Metal_Hydrolase"/>
</dbReference>
<feature type="active site" evidence="7">
    <location>
        <position position="304"/>
    </location>
</feature>
<evidence type="ECO:0000256" key="7">
    <source>
        <dbReference type="HAMAP-Rule" id="MF_00220"/>
    </source>
</evidence>
<feature type="binding site" evidence="7">
    <location>
        <position position="61"/>
    </location>
    <ligand>
        <name>Zn(2+)</name>
        <dbReference type="ChEBI" id="CHEBI:29105"/>
        <label>1</label>
    </ligand>
</feature>
<comment type="catalytic activity">
    <reaction evidence="7">
        <text>(S)-dihydroorotate + H2O = N-carbamoyl-L-aspartate + H(+)</text>
        <dbReference type="Rhea" id="RHEA:24296"/>
        <dbReference type="ChEBI" id="CHEBI:15377"/>
        <dbReference type="ChEBI" id="CHEBI:15378"/>
        <dbReference type="ChEBI" id="CHEBI:30864"/>
        <dbReference type="ChEBI" id="CHEBI:32814"/>
        <dbReference type="EC" id="3.5.2.3"/>
    </reaction>
</comment>
<feature type="domain" description="Dihydroorotase catalytic" evidence="9">
    <location>
        <begin position="48"/>
        <end position="235"/>
    </location>
</feature>
<dbReference type="SUPFAM" id="SSF51338">
    <property type="entry name" value="Composite domain of metallo-dependent hydrolases"/>
    <property type="match status" value="1"/>
</dbReference>
<dbReference type="EC" id="3.5.2.3" evidence="7"/>
<comment type="cofactor">
    <cofactor evidence="7">
        <name>Zn(2+)</name>
        <dbReference type="ChEBI" id="CHEBI:29105"/>
    </cofactor>
    <text evidence="7">Binds 2 Zn(2+) ions per subunit.</text>
</comment>
<dbReference type="InterPro" id="IPR002195">
    <property type="entry name" value="Dihydroorotase_CS"/>
</dbReference>
<dbReference type="EMBL" id="PETL01000114">
    <property type="protein sequence ID" value="PIV64410.1"/>
    <property type="molecule type" value="Genomic_DNA"/>
</dbReference>
<dbReference type="PROSITE" id="PS00483">
    <property type="entry name" value="DIHYDROOROTASE_2"/>
    <property type="match status" value="1"/>
</dbReference>
<feature type="domain" description="Amidohydrolase 3" evidence="8">
    <location>
        <begin position="338"/>
        <end position="417"/>
    </location>
</feature>
<feature type="binding site" evidence="7">
    <location>
        <position position="93"/>
    </location>
    <ligand>
        <name>substrate</name>
    </ligand>
</feature>
<dbReference type="Pfam" id="PF12890">
    <property type="entry name" value="DHOase"/>
    <property type="match status" value="1"/>
</dbReference>
<dbReference type="InterPro" id="IPR013108">
    <property type="entry name" value="Amidohydro_3"/>
</dbReference>
<keyword evidence="6 7" id="KW-0665">Pyrimidine biosynthesis</keyword>
<dbReference type="NCBIfam" id="TIGR00857">
    <property type="entry name" value="pyrC_multi"/>
    <property type="match status" value="1"/>
</dbReference>
<feature type="binding site" evidence="7">
    <location>
        <position position="59"/>
    </location>
    <ligand>
        <name>Zn(2+)</name>
        <dbReference type="ChEBI" id="CHEBI:29105"/>
        <label>1</label>
    </ligand>
</feature>
<dbReference type="AlphaFoldDB" id="A0A2M7E9J1"/>
<dbReference type="InterPro" id="IPR004722">
    <property type="entry name" value="DHOase"/>
</dbReference>
<dbReference type="Gene3D" id="3.20.20.140">
    <property type="entry name" value="Metal-dependent hydrolases"/>
    <property type="match status" value="1"/>
</dbReference>
<evidence type="ECO:0000313" key="10">
    <source>
        <dbReference type="EMBL" id="PIV64410.1"/>
    </source>
</evidence>
<dbReference type="GO" id="GO:0005737">
    <property type="term" value="C:cytoplasm"/>
    <property type="evidence" value="ECO:0007669"/>
    <property type="project" value="TreeGrafter"/>
</dbReference>
<dbReference type="InterPro" id="IPR011059">
    <property type="entry name" value="Metal-dep_hydrolase_composite"/>
</dbReference>
<dbReference type="HAMAP" id="MF_00220_B">
    <property type="entry name" value="PyrC_classI_B"/>
    <property type="match status" value="1"/>
</dbReference>
<feature type="binding site" evidence="7">
    <location>
        <position position="277"/>
    </location>
    <ligand>
        <name>substrate</name>
    </ligand>
</feature>
<evidence type="ECO:0000256" key="2">
    <source>
        <dbReference type="ARBA" id="ARBA00010286"/>
    </source>
</evidence>
<keyword evidence="5 7" id="KW-0862">Zinc</keyword>
<comment type="caution">
    <text evidence="10">The sequence shown here is derived from an EMBL/GenBank/DDBJ whole genome shotgun (WGS) entry which is preliminary data.</text>
</comment>
<evidence type="ECO:0000256" key="6">
    <source>
        <dbReference type="ARBA" id="ARBA00022975"/>
    </source>
</evidence>
<dbReference type="PANTHER" id="PTHR43668:SF2">
    <property type="entry name" value="ALLANTOINASE"/>
    <property type="match status" value="1"/>
</dbReference>
<dbReference type="InterPro" id="IPR050138">
    <property type="entry name" value="DHOase/Allantoinase_Hydrolase"/>
</dbReference>
<protein>
    <recommendedName>
        <fullName evidence="7">Dihydroorotase</fullName>
        <shortName evidence="7">DHOase</shortName>
        <ecNumber evidence="7">3.5.2.3</ecNumber>
    </recommendedName>
</protein>
<proteinExistence type="inferred from homology"/>
<feature type="binding site" evidence="7">
    <location>
        <position position="304"/>
    </location>
    <ligand>
        <name>Zn(2+)</name>
        <dbReference type="ChEBI" id="CHEBI:29105"/>
        <label>1</label>
    </ligand>
</feature>
<feature type="binding site" evidence="7">
    <location>
        <position position="151"/>
    </location>
    <ligand>
        <name>Zn(2+)</name>
        <dbReference type="ChEBI" id="CHEBI:29105"/>
        <label>1</label>
    </ligand>
</feature>
<dbReference type="GO" id="GO:0008270">
    <property type="term" value="F:zinc ion binding"/>
    <property type="evidence" value="ECO:0007669"/>
    <property type="project" value="UniProtKB-UniRule"/>
</dbReference>
<feature type="binding site" evidence="7">
    <location>
        <begin position="61"/>
        <end position="63"/>
    </location>
    <ligand>
        <name>substrate</name>
    </ligand>
</feature>
<comment type="function">
    <text evidence="1 7">Catalyzes the reversible cyclization of carbamoyl aspartate to dihydroorotate.</text>
</comment>
<evidence type="ECO:0000256" key="1">
    <source>
        <dbReference type="ARBA" id="ARBA00002368"/>
    </source>
</evidence>
<comment type="similarity">
    <text evidence="2 7">Belongs to the metallo-dependent hydrolases superfamily. DHOase family. Class I DHOase subfamily.</text>
</comment>
<evidence type="ECO:0000259" key="8">
    <source>
        <dbReference type="Pfam" id="PF07969"/>
    </source>
</evidence>
<reference evidence="11" key="1">
    <citation type="submission" date="2017-09" db="EMBL/GenBank/DDBJ databases">
        <title>Depth-based differentiation of microbial function through sediment-hosted aquifers and enrichment of novel symbionts in the deep terrestrial subsurface.</title>
        <authorList>
            <person name="Probst A.J."/>
            <person name="Ladd B."/>
            <person name="Jarett J.K."/>
            <person name="Geller-Mcgrath D.E."/>
            <person name="Sieber C.M.K."/>
            <person name="Emerson J.B."/>
            <person name="Anantharaman K."/>
            <person name="Thomas B.C."/>
            <person name="Malmstrom R."/>
            <person name="Stieglmeier M."/>
            <person name="Klingl A."/>
            <person name="Woyke T."/>
            <person name="Ryan C.M."/>
            <person name="Banfield J.F."/>
        </authorList>
    </citation>
    <scope>NUCLEOTIDE SEQUENCE [LARGE SCALE GENOMIC DNA]</scope>
</reference>
<feature type="binding site" evidence="7">
    <location>
        <position position="308"/>
    </location>
    <ligand>
        <name>substrate</name>
    </ligand>
</feature>
<sequence length="421" mass="45780">MNLLIKNGRVIDPGNGIDKIADILIKNGKIAQIGRNLKARGRTLQAEGMLVVPGLIDIHTHLREPGREDEETILSGSKAALAGGFTTICVMPNTNPCTDNKTVVRFIYDRAKQANLCNILPIAAITKKRKGEELTEFGELIEAGAVGFSDDGNSISDSRIMRRALEYSKIFAQPLILHCEDTELSAGGVVNEGYLSANLGLPGIPKQAEEIIVGRDLMLAELTGAKIHLAHVSTAGSVELVKTAKKKGIKVTCETCPQYFMLTENAVKDFDTNNKVNPPLREEKDNQAIRKGLFDETIDVIASDHAPHSAEEKEKDFLAAPFGMIGLETTLPLSLALVDRRFSLSKVIAKLTINPAKILGIDKGTLGIGRGADITIIDTKAEWILKTENLKSKSKNTPFLGRKLKGKALYTIVRGKVFHNL</sequence>
<dbReference type="Pfam" id="PF07969">
    <property type="entry name" value="Amidohydro_3"/>
    <property type="match status" value="1"/>
</dbReference>
<feature type="binding site" evidence="7">
    <location>
        <position position="178"/>
    </location>
    <ligand>
        <name>Zn(2+)</name>
        <dbReference type="ChEBI" id="CHEBI:29105"/>
        <label>2</label>
    </ligand>
</feature>
<name>A0A2M7E9J1_9BACT</name>
<dbReference type="PANTHER" id="PTHR43668">
    <property type="entry name" value="ALLANTOINASE"/>
    <property type="match status" value="1"/>
</dbReference>
<dbReference type="InterPro" id="IPR024403">
    <property type="entry name" value="DHOase_cat"/>
</dbReference>
<dbReference type="CDD" id="cd01317">
    <property type="entry name" value="DHOase_IIa"/>
    <property type="match status" value="1"/>
</dbReference>
<dbReference type="GO" id="GO:0004038">
    <property type="term" value="F:allantoinase activity"/>
    <property type="evidence" value="ECO:0007669"/>
    <property type="project" value="TreeGrafter"/>
</dbReference>
<dbReference type="GO" id="GO:0006145">
    <property type="term" value="P:purine nucleobase catabolic process"/>
    <property type="evidence" value="ECO:0007669"/>
    <property type="project" value="TreeGrafter"/>
</dbReference>
<dbReference type="UniPathway" id="UPA00070">
    <property type="reaction ID" value="UER00117"/>
</dbReference>
<organism evidence="10 11">
    <name type="scientific">bacterium (Candidatus Ratteibacteria) CG01_land_8_20_14_3_00_40_19</name>
    <dbReference type="NCBI Taxonomy" id="2014290"/>
    <lineage>
        <taxon>Bacteria</taxon>
        <taxon>Candidatus Ratteibacteria</taxon>
    </lineage>
</organism>
<gene>
    <name evidence="7" type="primary">pyrC</name>
    <name evidence="10" type="ORF">COS11_02320</name>
</gene>
<evidence type="ECO:0000256" key="4">
    <source>
        <dbReference type="ARBA" id="ARBA00022801"/>
    </source>
</evidence>
<evidence type="ECO:0000259" key="9">
    <source>
        <dbReference type="Pfam" id="PF12890"/>
    </source>
</evidence>
<comment type="pathway">
    <text evidence="7">Pyrimidine metabolism; UMP biosynthesis via de novo pathway; (S)-dihydroorotate from bicarbonate: step 3/3.</text>
</comment>
<accession>A0A2M7E9J1</accession>
<keyword evidence="4 7" id="KW-0378">Hydrolase</keyword>
<feature type="binding site" evidence="7">
    <location>
        <position position="151"/>
    </location>
    <ligand>
        <name>Zn(2+)</name>
        <dbReference type="ChEBI" id="CHEBI:29105"/>
        <label>2</label>
    </ligand>
</feature>
<dbReference type="GO" id="GO:0004151">
    <property type="term" value="F:dihydroorotase activity"/>
    <property type="evidence" value="ECO:0007669"/>
    <property type="project" value="UniProtKB-UniRule"/>
</dbReference>
<evidence type="ECO:0000256" key="3">
    <source>
        <dbReference type="ARBA" id="ARBA00022723"/>
    </source>
</evidence>
<dbReference type="Proteomes" id="UP000228886">
    <property type="component" value="Unassembled WGS sequence"/>
</dbReference>